<gene>
    <name evidence="1" type="ORF">CHRY9293_02894</name>
</gene>
<dbReference type="EMBL" id="CACVBR010000032">
    <property type="protein sequence ID" value="CAA7196827.1"/>
    <property type="molecule type" value="Genomic_DNA"/>
</dbReference>
<reference evidence="1 2" key="1">
    <citation type="submission" date="2020-01" db="EMBL/GenBank/DDBJ databases">
        <authorList>
            <person name="Rodrigo-Torres L."/>
            <person name="Arahal R. D."/>
            <person name="Lucena T."/>
        </authorList>
    </citation>
    <scope>NUCLEOTIDE SEQUENCE [LARGE SCALE GENOMIC DNA]</scope>
    <source>
        <strain evidence="1 2">CECT 9293</strain>
    </source>
</reference>
<organism evidence="1 2">
    <name type="scientific">Chryseobacterium potabilaquae</name>
    <dbReference type="NCBI Taxonomy" id="2675057"/>
    <lineage>
        <taxon>Bacteria</taxon>
        <taxon>Pseudomonadati</taxon>
        <taxon>Bacteroidota</taxon>
        <taxon>Flavobacteriia</taxon>
        <taxon>Flavobacteriales</taxon>
        <taxon>Weeksellaceae</taxon>
        <taxon>Chryseobacterium group</taxon>
        <taxon>Chryseobacterium</taxon>
    </lineage>
</organism>
<sequence>MNTNQRLELIEKEGKIASVLKDELMGIQNNAIAEGYWLTYLYCDDIFVYMLFSKFTLPTA</sequence>
<protein>
    <submittedName>
        <fullName evidence="1">Uncharacterized protein</fullName>
    </submittedName>
</protein>
<dbReference type="AlphaFoldDB" id="A0A6N4X6Y7"/>
<evidence type="ECO:0000313" key="2">
    <source>
        <dbReference type="Proteomes" id="UP000445144"/>
    </source>
</evidence>
<dbReference type="Proteomes" id="UP000445144">
    <property type="component" value="Unassembled WGS sequence"/>
</dbReference>
<proteinExistence type="predicted"/>
<name>A0A6N4X6Y7_9FLAO</name>
<evidence type="ECO:0000313" key="1">
    <source>
        <dbReference type="EMBL" id="CAA7196827.1"/>
    </source>
</evidence>
<accession>A0A6N4X6Y7</accession>
<dbReference type="RefSeq" id="WP_162033578.1">
    <property type="nucleotide sequence ID" value="NZ_CACVBR010000032.1"/>
</dbReference>
<keyword evidence="2" id="KW-1185">Reference proteome</keyword>